<dbReference type="AlphaFoldDB" id="A0A2P2PCN1"/>
<accession>A0A2P2PCN1</accession>
<organism evidence="1">
    <name type="scientific">Rhizophora mucronata</name>
    <name type="common">Asiatic mangrove</name>
    <dbReference type="NCBI Taxonomy" id="61149"/>
    <lineage>
        <taxon>Eukaryota</taxon>
        <taxon>Viridiplantae</taxon>
        <taxon>Streptophyta</taxon>
        <taxon>Embryophyta</taxon>
        <taxon>Tracheophyta</taxon>
        <taxon>Spermatophyta</taxon>
        <taxon>Magnoliopsida</taxon>
        <taxon>eudicotyledons</taxon>
        <taxon>Gunneridae</taxon>
        <taxon>Pentapetalae</taxon>
        <taxon>rosids</taxon>
        <taxon>fabids</taxon>
        <taxon>Malpighiales</taxon>
        <taxon>Rhizophoraceae</taxon>
        <taxon>Rhizophora</taxon>
    </lineage>
</organism>
<evidence type="ECO:0000313" key="1">
    <source>
        <dbReference type="EMBL" id="MBX52381.1"/>
    </source>
</evidence>
<protein>
    <submittedName>
        <fullName evidence="1">Uncharacterized protein</fullName>
    </submittedName>
</protein>
<dbReference type="EMBL" id="GGEC01071897">
    <property type="protein sequence ID" value="MBX52381.1"/>
    <property type="molecule type" value="Transcribed_RNA"/>
</dbReference>
<proteinExistence type="predicted"/>
<sequence>MCQSPGREGMEEMSMINRTLRYTTKCSSPTASSQYRKSG</sequence>
<name>A0A2P2PCN1_RHIMU</name>
<reference evidence="1" key="1">
    <citation type="submission" date="2018-02" db="EMBL/GenBank/DDBJ databases">
        <title>Rhizophora mucronata_Transcriptome.</title>
        <authorList>
            <person name="Meera S.P."/>
            <person name="Sreeshan A."/>
            <person name="Augustine A."/>
        </authorList>
    </citation>
    <scope>NUCLEOTIDE SEQUENCE</scope>
    <source>
        <tissue evidence="1">Leaf</tissue>
    </source>
</reference>